<accession>A0A1J1I268</accession>
<reference evidence="2 3" key="1">
    <citation type="submission" date="2015-04" db="EMBL/GenBank/DDBJ databases">
        <authorList>
            <person name="Syromyatnikov M.Y."/>
            <person name="Popov V.N."/>
        </authorList>
    </citation>
    <scope>NUCLEOTIDE SEQUENCE [LARGE SCALE GENOMIC DNA]</scope>
</reference>
<feature type="compositionally biased region" description="Basic and acidic residues" evidence="1">
    <location>
        <begin position="1"/>
        <end position="17"/>
    </location>
</feature>
<dbReference type="Proteomes" id="UP000183832">
    <property type="component" value="Unassembled WGS sequence"/>
</dbReference>
<evidence type="ECO:0000313" key="2">
    <source>
        <dbReference type="EMBL" id="CRK93684.1"/>
    </source>
</evidence>
<dbReference type="AlphaFoldDB" id="A0A1J1I268"/>
<keyword evidence="3" id="KW-1185">Reference proteome</keyword>
<gene>
    <name evidence="2" type="ORF">CLUMA_CG007213</name>
</gene>
<organism evidence="2 3">
    <name type="scientific">Clunio marinus</name>
    <dbReference type="NCBI Taxonomy" id="568069"/>
    <lineage>
        <taxon>Eukaryota</taxon>
        <taxon>Metazoa</taxon>
        <taxon>Ecdysozoa</taxon>
        <taxon>Arthropoda</taxon>
        <taxon>Hexapoda</taxon>
        <taxon>Insecta</taxon>
        <taxon>Pterygota</taxon>
        <taxon>Neoptera</taxon>
        <taxon>Endopterygota</taxon>
        <taxon>Diptera</taxon>
        <taxon>Nematocera</taxon>
        <taxon>Chironomoidea</taxon>
        <taxon>Chironomidae</taxon>
        <taxon>Clunio</taxon>
    </lineage>
</organism>
<sequence length="70" mass="8158">MKEKNKSLENEKKESIIKHGGGRMHLKGDNRASGNRFRLMIRLTISSKHFLYDIPCLDEKASEWREAIKS</sequence>
<feature type="region of interest" description="Disordered" evidence="1">
    <location>
        <begin position="1"/>
        <end position="30"/>
    </location>
</feature>
<name>A0A1J1I268_9DIPT</name>
<dbReference type="EMBL" id="CVRI01000037">
    <property type="protein sequence ID" value="CRK93684.1"/>
    <property type="molecule type" value="Genomic_DNA"/>
</dbReference>
<proteinExistence type="predicted"/>
<evidence type="ECO:0000256" key="1">
    <source>
        <dbReference type="SAM" id="MobiDB-lite"/>
    </source>
</evidence>
<evidence type="ECO:0000313" key="3">
    <source>
        <dbReference type="Proteomes" id="UP000183832"/>
    </source>
</evidence>
<protein>
    <submittedName>
        <fullName evidence="2">CLUMA_CG007213, isoform A</fullName>
    </submittedName>
</protein>